<dbReference type="GO" id="GO:0005737">
    <property type="term" value="C:cytoplasm"/>
    <property type="evidence" value="ECO:0007669"/>
    <property type="project" value="UniProtKB-SubCell"/>
</dbReference>
<dbReference type="EMBL" id="MUJZ01010193">
    <property type="protein sequence ID" value="OTF82103.1"/>
    <property type="molecule type" value="Genomic_DNA"/>
</dbReference>
<gene>
    <name evidence="6" type="ORF">BLA29_001695</name>
</gene>
<dbReference type="NCBIfam" id="TIGR00256">
    <property type="entry name" value="D-aminoacyl-tRNA deacylase"/>
    <property type="match status" value="1"/>
</dbReference>
<dbReference type="Gene3D" id="3.50.80.10">
    <property type="entry name" value="D-tyrosyl-tRNA(Tyr) deacylase"/>
    <property type="match status" value="1"/>
</dbReference>
<comment type="catalytic activity">
    <reaction evidence="4">
        <text>a D-aminoacyl-tRNA + H2O = a tRNA + a D-alpha-amino acid + H(+)</text>
        <dbReference type="Rhea" id="RHEA:13953"/>
        <dbReference type="Rhea" id="RHEA-COMP:10123"/>
        <dbReference type="Rhea" id="RHEA-COMP:10124"/>
        <dbReference type="ChEBI" id="CHEBI:15377"/>
        <dbReference type="ChEBI" id="CHEBI:15378"/>
        <dbReference type="ChEBI" id="CHEBI:59871"/>
        <dbReference type="ChEBI" id="CHEBI:78442"/>
        <dbReference type="ChEBI" id="CHEBI:79333"/>
        <dbReference type="EC" id="3.1.1.96"/>
    </reaction>
</comment>
<dbReference type="OrthoDB" id="275783at2759"/>
<comment type="catalytic activity">
    <reaction evidence="3">
        <text>glycyl-tRNA(Ala) + H2O = tRNA(Ala) + glycine + H(+)</text>
        <dbReference type="Rhea" id="RHEA:53744"/>
        <dbReference type="Rhea" id="RHEA-COMP:9657"/>
        <dbReference type="Rhea" id="RHEA-COMP:13640"/>
        <dbReference type="ChEBI" id="CHEBI:15377"/>
        <dbReference type="ChEBI" id="CHEBI:15378"/>
        <dbReference type="ChEBI" id="CHEBI:57305"/>
        <dbReference type="ChEBI" id="CHEBI:78442"/>
        <dbReference type="ChEBI" id="CHEBI:78522"/>
        <dbReference type="EC" id="3.1.1.96"/>
    </reaction>
</comment>
<dbReference type="AlphaFoldDB" id="A0A1Y3BQM3"/>
<organism evidence="6 7">
    <name type="scientific">Euroglyphus maynei</name>
    <name type="common">Mayne's house dust mite</name>
    <dbReference type="NCBI Taxonomy" id="6958"/>
    <lineage>
        <taxon>Eukaryota</taxon>
        <taxon>Metazoa</taxon>
        <taxon>Ecdysozoa</taxon>
        <taxon>Arthropoda</taxon>
        <taxon>Chelicerata</taxon>
        <taxon>Arachnida</taxon>
        <taxon>Acari</taxon>
        <taxon>Acariformes</taxon>
        <taxon>Sarcoptiformes</taxon>
        <taxon>Astigmata</taxon>
        <taxon>Psoroptidia</taxon>
        <taxon>Analgoidea</taxon>
        <taxon>Pyroglyphidae</taxon>
        <taxon>Pyroglyphinae</taxon>
        <taxon>Euroglyphus</taxon>
    </lineage>
</organism>
<sequence>MKAVIQRVKSASVLGMYSIDCSEFNLFDLCRLVDGKLISKIGPGLCVLIGISRDDKEADSDWIVNKILKLCLFDNIESGRRWSSNVVDRQLEILCVSQFTLYATLKGNKLDFHQSMESTTSRIVYETLLDKMRRSYDPSKIHDGLFGALMAVDIVNDGPVTINIESPQRPACKHKVPIESKVEKE</sequence>
<evidence type="ECO:0000256" key="5">
    <source>
        <dbReference type="RuleBase" id="RU003470"/>
    </source>
</evidence>
<keyword evidence="5" id="KW-0963">Cytoplasm</keyword>
<reference evidence="6 7" key="1">
    <citation type="submission" date="2017-03" db="EMBL/GenBank/DDBJ databases">
        <title>Genome Survey of Euroglyphus maynei.</title>
        <authorList>
            <person name="Arlian L.G."/>
            <person name="Morgan M.S."/>
            <person name="Rider S.D."/>
        </authorList>
    </citation>
    <scope>NUCLEOTIDE SEQUENCE [LARGE SCALE GENOMIC DNA]</scope>
    <source>
        <strain evidence="6">Arlian Lab</strain>
        <tissue evidence="6">Whole body</tissue>
    </source>
</reference>
<comment type="similarity">
    <text evidence="1 5">Belongs to the DTD family.</text>
</comment>
<name>A0A1Y3BQM3_EURMA</name>
<dbReference type="Proteomes" id="UP000194236">
    <property type="component" value="Unassembled WGS sequence"/>
</dbReference>
<comment type="caution">
    <text evidence="6">The sequence shown here is derived from an EMBL/GenBank/DDBJ whole genome shotgun (WGS) entry which is preliminary data.</text>
</comment>
<evidence type="ECO:0000256" key="3">
    <source>
        <dbReference type="ARBA" id="ARBA00047676"/>
    </source>
</evidence>
<accession>A0A1Y3BQM3</accession>
<evidence type="ECO:0000256" key="2">
    <source>
        <dbReference type="ARBA" id="ARBA00013056"/>
    </source>
</evidence>
<dbReference type="InterPro" id="IPR003732">
    <property type="entry name" value="Daa-tRNA_deacyls_DTD"/>
</dbReference>
<evidence type="ECO:0000313" key="6">
    <source>
        <dbReference type="EMBL" id="OTF82103.1"/>
    </source>
</evidence>
<proteinExistence type="inferred from homology"/>
<dbReference type="EC" id="3.1.1.96" evidence="2 5"/>
<dbReference type="SUPFAM" id="SSF69500">
    <property type="entry name" value="DTD-like"/>
    <property type="match status" value="1"/>
</dbReference>
<evidence type="ECO:0000313" key="7">
    <source>
        <dbReference type="Proteomes" id="UP000194236"/>
    </source>
</evidence>
<dbReference type="GO" id="GO:0051500">
    <property type="term" value="F:D-tyrosyl-tRNA(Tyr) deacylase activity"/>
    <property type="evidence" value="ECO:0007669"/>
    <property type="project" value="TreeGrafter"/>
</dbReference>
<comment type="subcellular location">
    <subcellularLocation>
        <location evidence="5">Cytoplasm</location>
    </subcellularLocation>
</comment>
<protein>
    <recommendedName>
        <fullName evidence="2 5">D-aminoacyl-tRNA deacylase</fullName>
        <ecNumber evidence="2 5">3.1.1.96</ecNumber>
    </recommendedName>
</protein>
<dbReference type="GO" id="GO:0000049">
    <property type="term" value="F:tRNA binding"/>
    <property type="evidence" value="ECO:0007669"/>
    <property type="project" value="UniProtKB-KW"/>
</dbReference>
<dbReference type="PANTHER" id="PTHR10472">
    <property type="entry name" value="D-TYROSYL-TRNA TYR DEACYLASE"/>
    <property type="match status" value="1"/>
</dbReference>
<dbReference type="Pfam" id="PF02580">
    <property type="entry name" value="Tyr_Deacylase"/>
    <property type="match status" value="1"/>
</dbReference>
<keyword evidence="5" id="KW-0820">tRNA-binding</keyword>
<keyword evidence="5" id="KW-0378">Hydrolase</keyword>
<keyword evidence="5" id="KW-0694">RNA-binding</keyword>
<evidence type="ECO:0000256" key="4">
    <source>
        <dbReference type="ARBA" id="ARBA00048018"/>
    </source>
</evidence>
<dbReference type="GO" id="GO:0106026">
    <property type="term" value="F:Gly-tRNA(Ala) deacylase activity"/>
    <property type="evidence" value="ECO:0007669"/>
    <property type="project" value="RHEA"/>
</dbReference>
<dbReference type="PANTHER" id="PTHR10472:SF5">
    <property type="entry name" value="D-AMINOACYL-TRNA DEACYLASE 1"/>
    <property type="match status" value="1"/>
</dbReference>
<keyword evidence="7" id="KW-1185">Reference proteome</keyword>
<dbReference type="InterPro" id="IPR023509">
    <property type="entry name" value="DTD-like_sf"/>
</dbReference>
<evidence type="ECO:0000256" key="1">
    <source>
        <dbReference type="ARBA" id="ARBA00009673"/>
    </source>
</evidence>
<dbReference type="FunFam" id="3.50.80.10:FF:000001">
    <property type="entry name" value="D-aminoacyl-tRNA deacylase"/>
    <property type="match status" value="1"/>
</dbReference>